<evidence type="ECO:0000313" key="1">
    <source>
        <dbReference type="EMBL" id="BDI33619.1"/>
    </source>
</evidence>
<accession>A0A402D0F4</accession>
<organism evidence="1 2">
    <name type="scientific">Capsulimonas corticalis</name>
    <dbReference type="NCBI Taxonomy" id="2219043"/>
    <lineage>
        <taxon>Bacteria</taxon>
        <taxon>Bacillati</taxon>
        <taxon>Armatimonadota</taxon>
        <taxon>Armatimonadia</taxon>
        <taxon>Capsulimonadales</taxon>
        <taxon>Capsulimonadaceae</taxon>
        <taxon>Capsulimonas</taxon>
    </lineage>
</organism>
<keyword evidence="2" id="KW-1185">Reference proteome</keyword>
<reference evidence="1 2" key="1">
    <citation type="journal article" date="2019" name="Int. J. Syst. Evol. Microbiol.">
        <title>Capsulimonas corticalis gen. nov., sp. nov., an aerobic capsulated bacterium, of a novel bacterial order, Capsulimonadales ord. nov., of the class Armatimonadia of the phylum Armatimonadetes.</title>
        <authorList>
            <person name="Li J."/>
            <person name="Kudo C."/>
            <person name="Tonouchi A."/>
        </authorList>
    </citation>
    <scope>NUCLEOTIDE SEQUENCE [LARGE SCALE GENOMIC DNA]</scope>
    <source>
        <strain evidence="1 2">AX-7</strain>
    </source>
</reference>
<dbReference type="Proteomes" id="UP000287394">
    <property type="component" value="Chromosome"/>
</dbReference>
<dbReference type="RefSeq" id="WP_119323051.1">
    <property type="nucleotide sequence ID" value="NZ_AP025739.1"/>
</dbReference>
<gene>
    <name evidence="1" type="ORF">CCAX7_56700</name>
</gene>
<dbReference type="EMBL" id="AP025739">
    <property type="protein sequence ID" value="BDI33619.1"/>
    <property type="molecule type" value="Genomic_DNA"/>
</dbReference>
<dbReference type="OrthoDB" id="3405030at2"/>
<dbReference type="KEGG" id="ccot:CCAX7_56700"/>
<proteinExistence type="predicted"/>
<sequence>MPVDISLHTQDHGRLDTVVYPREATRDLIPYGDDAYPLLSAMDPGDYTFFAQAQMPEFLAEWRRLLSAAETPDDKEFLTRVEKLAERCAAEPGCYLKFDGD</sequence>
<protein>
    <submittedName>
        <fullName evidence="1">Uncharacterized protein</fullName>
    </submittedName>
</protein>
<dbReference type="AlphaFoldDB" id="A0A402D0F4"/>
<evidence type="ECO:0000313" key="2">
    <source>
        <dbReference type="Proteomes" id="UP000287394"/>
    </source>
</evidence>
<name>A0A402D0F4_9BACT</name>